<dbReference type="RefSeq" id="WP_146935368.1">
    <property type="nucleotide sequence ID" value="NZ_BJXW01000007.1"/>
</dbReference>
<dbReference type="AlphaFoldDB" id="A0A511UYR6"/>
<comment type="caution">
    <text evidence="1">The sequence shown here is derived from an EMBL/GenBank/DDBJ whole genome shotgun (WGS) entry which is preliminary data.</text>
</comment>
<name>A0A511UYR6_9BACI</name>
<gene>
    <name evidence="1" type="ORF">CQU01_05100</name>
</gene>
<organism evidence="1 2">
    <name type="scientific">Cerasibacillus quisquiliarum</name>
    <dbReference type="NCBI Taxonomy" id="227865"/>
    <lineage>
        <taxon>Bacteria</taxon>
        <taxon>Bacillati</taxon>
        <taxon>Bacillota</taxon>
        <taxon>Bacilli</taxon>
        <taxon>Bacillales</taxon>
        <taxon>Bacillaceae</taxon>
        <taxon>Cerasibacillus</taxon>
    </lineage>
</organism>
<evidence type="ECO:0000313" key="2">
    <source>
        <dbReference type="Proteomes" id="UP000321491"/>
    </source>
</evidence>
<dbReference type="EMBL" id="BJXW01000007">
    <property type="protein sequence ID" value="GEN30272.1"/>
    <property type="molecule type" value="Genomic_DNA"/>
</dbReference>
<protein>
    <submittedName>
        <fullName evidence="1">Uncharacterized protein</fullName>
    </submittedName>
</protein>
<dbReference type="OrthoDB" id="2156961at2"/>
<keyword evidence="2" id="KW-1185">Reference proteome</keyword>
<dbReference type="InterPro" id="IPR007020">
    <property type="entry name" value="DUF658"/>
</dbReference>
<accession>A0A511UYR6</accession>
<evidence type="ECO:0000313" key="1">
    <source>
        <dbReference type="EMBL" id="GEN30272.1"/>
    </source>
</evidence>
<reference evidence="1 2" key="1">
    <citation type="submission" date="2019-07" db="EMBL/GenBank/DDBJ databases">
        <title>Whole genome shotgun sequence of Cerasibacillus quisquiliarum NBRC 102429.</title>
        <authorList>
            <person name="Hosoyama A."/>
            <person name="Uohara A."/>
            <person name="Ohji S."/>
            <person name="Ichikawa N."/>
        </authorList>
    </citation>
    <scope>NUCLEOTIDE SEQUENCE [LARGE SCALE GENOMIC DNA]</scope>
    <source>
        <strain evidence="1 2">NBRC 102429</strain>
    </source>
</reference>
<sequence length="104" mass="12255">MLTTDQLVAMAKEKGITLTESSVYHRILKGWTLDEIINTRQFQRRKSKRTVYVVYKNDEYLMEGTAEEISKATGLTIGSIYSYVYRYRKGLHKTNYEIFEVDEE</sequence>
<dbReference type="Pfam" id="PF04936">
    <property type="entry name" value="DUF658"/>
    <property type="match status" value="1"/>
</dbReference>
<proteinExistence type="predicted"/>
<dbReference type="Proteomes" id="UP000321491">
    <property type="component" value="Unassembled WGS sequence"/>
</dbReference>